<protein>
    <recommendedName>
        <fullName evidence="4">EF-hand domain-containing protein</fullName>
    </recommendedName>
</protein>
<organism evidence="2 3">
    <name type="scientific">Gonium pectorale</name>
    <name type="common">Green alga</name>
    <dbReference type="NCBI Taxonomy" id="33097"/>
    <lineage>
        <taxon>Eukaryota</taxon>
        <taxon>Viridiplantae</taxon>
        <taxon>Chlorophyta</taxon>
        <taxon>core chlorophytes</taxon>
        <taxon>Chlorophyceae</taxon>
        <taxon>CS clade</taxon>
        <taxon>Chlamydomonadales</taxon>
        <taxon>Volvocaceae</taxon>
        <taxon>Gonium</taxon>
    </lineage>
</organism>
<gene>
    <name evidence="2" type="ORF">GPECTOR_2g1537</name>
</gene>
<sequence>MITAVRKQQAPAGIELGAASARWSNKLSRLDANKDGIVDIHEVATLIDEVVREQKLREVFMFVSIGLFAVVAILIGALTGITYGIVQMAKDTKVTTSTNWQYSVVTTKEDKPAIMGGAVVKKEKPA</sequence>
<evidence type="ECO:0000313" key="3">
    <source>
        <dbReference type="Proteomes" id="UP000075714"/>
    </source>
</evidence>
<dbReference type="Proteomes" id="UP000075714">
    <property type="component" value="Unassembled WGS sequence"/>
</dbReference>
<keyword evidence="3" id="KW-1185">Reference proteome</keyword>
<feature type="transmembrane region" description="Helical" evidence="1">
    <location>
        <begin position="59"/>
        <end position="86"/>
    </location>
</feature>
<name>A0A150H1Q5_GONPE</name>
<evidence type="ECO:0000313" key="2">
    <source>
        <dbReference type="EMBL" id="KXZ55985.1"/>
    </source>
</evidence>
<dbReference type="OrthoDB" id="26525at2759"/>
<dbReference type="AlphaFoldDB" id="A0A150H1Q5"/>
<comment type="caution">
    <text evidence="2">The sequence shown here is derived from an EMBL/GenBank/DDBJ whole genome shotgun (WGS) entry which is preliminary data.</text>
</comment>
<keyword evidence="1" id="KW-1133">Transmembrane helix</keyword>
<evidence type="ECO:0008006" key="4">
    <source>
        <dbReference type="Google" id="ProtNLM"/>
    </source>
</evidence>
<dbReference type="PROSITE" id="PS00018">
    <property type="entry name" value="EF_HAND_1"/>
    <property type="match status" value="1"/>
</dbReference>
<dbReference type="InterPro" id="IPR018247">
    <property type="entry name" value="EF_Hand_1_Ca_BS"/>
</dbReference>
<keyword evidence="1" id="KW-0472">Membrane</keyword>
<dbReference type="EMBL" id="LSYV01000003">
    <property type="protein sequence ID" value="KXZ55985.1"/>
    <property type="molecule type" value="Genomic_DNA"/>
</dbReference>
<proteinExistence type="predicted"/>
<keyword evidence="1" id="KW-0812">Transmembrane</keyword>
<accession>A0A150H1Q5</accession>
<evidence type="ECO:0000256" key="1">
    <source>
        <dbReference type="SAM" id="Phobius"/>
    </source>
</evidence>
<reference evidence="3" key="1">
    <citation type="journal article" date="2016" name="Nat. Commun.">
        <title>The Gonium pectorale genome demonstrates co-option of cell cycle regulation during the evolution of multicellularity.</title>
        <authorList>
            <person name="Hanschen E.R."/>
            <person name="Marriage T.N."/>
            <person name="Ferris P.J."/>
            <person name="Hamaji T."/>
            <person name="Toyoda A."/>
            <person name="Fujiyama A."/>
            <person name="Neme R."/>
            <person name="Noguchi H."/>
            <person name="Minakuchi Y."/>
            <person name="Suzuki M."/>
            <person name="Kawai-Toyooka H."/>
            <person name="Smith D.R."/>
            <person name="Sparks H."/>
            <person name="Anderson J."/>
            <person name="Bakaric R."/>
            <person name="Luria V."/>
            <person name="Karger A."/>
            <person name="Kirschner M.W."/>
            <person name="Durand P.M."/>
            <person name="Michod R.E."/>
            <person name="Nozaki H."/>
            <person name="Olson B.J."/>
        </authorList>
    </citation>
    <scope>NUCLEOTIDE SEQUENCE [LARGE SCALE GENOMIC DNA]</scope>
    <source>
        <strain evidence="3">NIES-2863</strain>
    </source>
</reference>